<dbReference type="InterPro" id="IPR033131">
    <property type="entry name" value="Pectinesterase_Asp_AS"/>
</dbReference>
<dbReference type="GO" id="GO:0042545">
    <property type="term" value="P:cell wall modification"/>
    <property type="evidence" value="ECO:0007669"/>
    <property type="project" value="UniProtKB-UniRule"/>
</dbReference>
<keyword evidence="8" id="KW-0961">Cell wall biogenesis/degradation</keyword>
<evidence type="ECO:0000256" key="2">
    <source>
        <dbReference type="ARBA" id="ARBA00005184"/>
    </source>
</evidence>
<comment type="subcellular location">
    <subcellularLocation>
        <location evidence="1">Secreted</location>
        <location evidence="1">Cell wall</location>
    </subcellularLocation>
</comment>
<dbReference type="PROSITE" id="PS00503">
    <property type="entry name" value="PECTINESTERASE_2"/>
    <property type="match status" value="1"/>
</dbReference>
<protein>
    <recommendedName>
        <fullName evidence="3 11">Pectinesterase</fullName>
        <ecNumber evidence="3 11">3.1.1.11</ecNumber>
    </recommendedName>
</protein>
<evidence type="ECO:0000256" key="11">
    <source>
        <dbReference type="RuleBase" id="RU000589"/>
    </source>
</evidence>
<keyword evidence="6 11" id="KW-0378">Hydrolase</keyword>
<feature type="domain" description="Pectinesterase catalytic" evidence="12">
    <location>
        <begin position="28"/>
        <end position="315"/>
    </location>
</feature>
<dbReference type="GO" id="GO:0030599">
    <property type="term" value="F:pectinesterase activity"/>
    <property type="evidence" value="ECO:0007669"/>
    <property type="project" value="UniProtKB-UniRule"/>
</dbReference>
<feature type="active site" evidence="10">
    <location>
        <position position="177"/>
    </location>
</feature>
<dbReference type="OrthoDB" id="1936831at2759"/>
<dbReference type="PANTHER" id="PTHR31707">
    <property type="entry name" value="PECTINESTERASE"/>
    <property type="match status" value="1"/>
</dbReference>
<gene>
    <name evidence="13" type="ORF">Acr_01g0011960</name>
</gene>
<evidence type="ECO:0000256" key="5">
    <source>
        <dbReference type="ARBA" id="ARBA00022525"/>
    </source>
</evidence>
<feature type="chain" id="PRO_5029943578" description="Pectinesterase" evidence="11">
    <location>
        <begin position="25"/>
        <end position="354"/>
    </location>
</feature>
<dbReference type="InterPro" id="IPR011050">
    <property type="entry name" value="Pectin_lyase_fold/virulence"/>
</dbReference>
<dbReference type="InterPro" id="IPR012334">
    <property type="entry name" value="Pectin_lyas_fold"/>
</dbReference>
<evidence type="ECO:0000256" key="3">
    <source>
        <dbReference type="ARBA" id="ARBA00013229"/>
    </source>
</evidence>
<comment type="catalytic activity">
    <reaction evidence="9 11">
        <text>[(1-&gt;4)-alpha-D-galacturonosyl methyl ester](n) + n H2O = [(1-&gt;4)-alpha-D-galacturonosyl](n) + n methanol + n H(+)</text>
        <dbReference type="Rhea" id="RHEA:22380"/>
        <dbReference type="Rhea" id="RHEA-COMP:14570"/>
        <dbReference type="Rhea" id="RHEA-COMP:14573"/>
        <dbReference type="ChEBI" id="CHEBI:15377"/>
        <dbReference type="ChEBI" id="CHEBI:15378"/>
        <dbReference type="ChEBI" id="CHEBI:17790"/>
        <dbReference type="ChEBI" id="CHEBI:140522"/>
        <dbReference type="ChEBI" id="CHEBI:140523"/>
        <dbReference type="EC" id="3.1.1.11"/>
    </reaction>
</comment>
<evidence type="ECO:0000313" key="13">
    <source>
        <dbReference type="EMBL" id="GFY81387.1"/>
    </source>
</evidence>
<evidence type="ECO:0000256" key="7">
    <source>
        <dbReference type="ARBA" id="ARBA00023085"/>
    </source>
</evidence>
<dbReference type="FunFam" id="2.160.20.10:FF:000029">
    <property type="entry name" value="Pectinesterase 4"/>
    <property type="match status" value="1"/>
</dbReference>
<dbReference type="AlphaFoldDB" id="A0A7J0E6V1"/>
<dbReference type="UniPathway" id="UPA00545">
    <property type="reaction ID" value="UER00823"/>
</dbReference>
<evidence type="ECO:0000259" key="12">
    <source>
        <dbReference type="Pfam" id="PF01095"/>
    </source>
</evidence>
<keyword evidence="11" id="KW-0732">Signal</keyword>
<evidence type="ECO:0000256" key="8">
    <source>
        <dbReference type="ARBA" id="ARBA00023316"/>
    </source>
</evidence>
<evidence type="ECO:0000256" key="10">
    <source>
        <dbReference type="PROSITE-ProRule" id="PRU10040"/>
    </source>
</evidence>
<dbReference type="EC" id="3.1.1.11" evidence="3 11"/>
<dbReference type="Proteomes" id="UP000585474">
    <property type="component" value="Unassembled WGS sequence"/>
</dbReference>
<evidence type="ECO:0000256" key="1">
    <source>
        <dbReference type="ARBA" id="ARBA00004191"/>
    </source>
</evidence>
<keyword evidence="4" id="KW-0134">Cell wall</keyword>
<comment type="caution">
    <text evidence="13">The sequence shown here is derived from an EMBL/GenBank/DDBJ whole genome shotgun (WGS) entry which is preliminary data.</text>
</comment>
<dbReference type="Gene3D" id="2.160.20.10">
    <property type="entry name" value="Single-stranded right-handed beta-helix, Pectin lyase-like"/>
    <property type="match status" value="1"/>
</dbReference>
<organism evidence="13 14">
    <name type="scientific">Actinidia rufa</name>
    <dbReference type="NCBI Taxonomy" id="165716"/>
    <lineage>
        <taxon>Eukaryota</taxon>
        <taxon>Viridiplantae</taxon>
        <taxon>Streptophyta</taxon>
        <taxon>Embryophyta</taxon>
        <taxon>Tracheophyta</taxon>
        <taxon>Spermatophyta</taxon>
        <taxon>Magnoliopsida</taxon>
        <taxon>eudicotyledons</taxon>
        <taxon>Gunneridae</taxon>
        <taxon>Pentapetalae</taxon>
        <taxon>asterids</taxon>
        <taxon>Ericales</taxon>
        <taxon>Actinidiaceae</taxon>
        <taxon>Actinidia</taxon>
    </lineage>
</organism>
<comment type="pathway">
    <text evidence="2 11">Glycan metabolism; pectin degradation; 2-dehydro-3-deoxy-D-gluconate from pectin: step 1/5.</text>
</comment>
<dbReference type="Pfam" id="PF01095">
    <property type="entry name" value="Pectinesterase"/>
    <property type="match status" value="1"/>
</dbReference>
<accession>A0A7J0E6V1</accession>
<evidence type="ECO:0000313" key="14">
    <source>
        <dbReference type="Proteomes" id="UP000585474"/>
    </source>
</evidence>
<feature type="signal peptide" evidence="11">
    <location>
        <begin position="1"/>
        <end position="24"/>
    </location>
</feature>
<dbReference type="GO" id="GO:0045490">
    <property type="term" value="P:pectin catabolic process"/>
    <property type="evidence" value="ECO:0007669"/>
    <property type="project" value="UniProtKB-UniRule"/>
</dbReference>
<evidence type="ECO:0000256" key="6">
    <source>
        <dbReference type="ARBA" id="ARBA00022801"/>
    </source>
</evidence>
<dbReference type="SUPFAM" id="SSF51126">
    <property type="entry name" value="Pectin lyase-like"/>
    <property type="match status" value="1"/>
</dbReference>
<name>A0A7J0E6V1_9ERIC</name>
<keyword evidence="7 11" id="KW-0063">Aspartyl esterase</keyword>
<sequence length="354" mass="39632">MVDIGYAKMLALSLLSVYCWSSQAMPFDIVVAQDGSGNFSRISDAIMAAPNLSAKRYYIKIREGLYTENVLVGKEKTNIVLVGDGMDKTVISSNKSNGGGFQTYDSATVGLKGRGFVAQDITFTNTAGPNNHQAVALRNSAGYSAFFRCRFQGYQDTLYTDDGYQFFRDSEIYGTVDFIFGKAPVVFQNCQIYVRRPLALQSNTITAQKKEKVEQVSGIVIQNCTITAASELRQQSVKFKTYLGRPWGNLSTTIIMQSYLDDIIDPKGWLEWEGRDPNRVYYAEYQNRGPGARTKDRVQWARVINSSVEAAKFTEMRSPYRAIPGKMSYLNKYATSNCGMPSVWLKGRSKDHGR</sequence>
<evidence type="ECO:0000256" key="4">
    <source>
        <dbReference type="ARBA" id="ARBA00022512"/>
    </source>
</evidence>
<evidence type="ECO:0000256" key="9">
    <source>
        <dbReference type="ARBA" id="ARBA00047928"/>
    </source>
</evidence>
<dbReference type="InterPro" id="IPR000070">
    <property type="entry name" value="Pectinesterase_cat"/>
</dbReference>
<keyword evidence="14" id="KW-1185">Reference proteome</keyword>
<reference evidence="13 14" key="1">
    <citation type="submission" date="2019-07" db="EMBL/GenBank/DDBJ databases">
        <title>De Novo Assembly of kiwifruit Actinidia rufa.</title>
        <authorList>
            <person name="Sugita-Konishi S."/>
            <person name="Sato K."/>
            <person name="Mori E."/>
            <person name="Abe Y."/>
            <person name="Kisaki G."/>
            <person name="Hamano K."/>
            <person name="Suezawa K."/>
            <person name="Otani M."/>
            <person name="Fukuda T."/>
            <person name="Manabe T."/>
            <person name="Gomi K."/>
            <person name="Tabuchi M."/>
            <person name="Akimitsu K."/>
            <person name="Kataoka I."/>
        </authorList>
    </citation>
    <scope>NUCLEOTIDE SEQUENCE [LARGE SCALE GENOMIC DNA]</scope>
    <source>
        <strain evidence="14">cv. Fuchu</strain>
    </source>
</reference>
<keyword evidence="5" id="KW-0964">Secreted</keyword>
<dbReference type="EMBL" id="BJWL01000001">
    <property type="protein sequence ID" value="GFY81387.1"/>
    <property type="molecule type" value="Genomic_DNA"/>
</dbReference>
<proteinExistence type="predicted"/>